<organism evidence="3 4">
    <name type="scientific">Dispira parvispora</name>
    <dbReference type="NCBI Taxonomy" id="1520584"/>
    <lineage>
        <taxon>Eukaryota</taxon>
        <taxon>Fungi</taxon>
        <taxon>Fungi incertae sedis</taxon>
        <taxon>Zoopagomycota</taxon>
        <taxon>Kickxellomycotina</taxon>
        <taxon>Dimargaritomycetes</taxon>
        <taxon>Dimargaritales</taxon>
        <taxon>Dimargaritaceae</taxon>
        <taxon>Dispira</taxon>
    </lineage>
</organism>
<keyword evidence="1" id="KW-0175">Coiled coil</keyword>
<dbReference type="SUPFAM" id="SSF144292">
    <property type="entry name" value="occludin/ELL-like"/>
    <property type="match status" value="1"/>
</dbReference>
<name>A0A9W8E3F3_9FUNG</name>
<feature type="region of interest" description="Disordered" evidence="2">
    <location>
        <begin position="166"/>
        <end position="203"/>
    </location>
</feature>
<dbReference type="Proteomes" id="UP001150925">
    <property type="component" value="Unassembled WGS sequence"/>
</dbReference>
<feature type="compositionally biased region" description="Polar residues" evidence="2">
    <location>
        <begin position="514"/>
        <end position="530"/>
    </location>
</feature>
<feature type="compositionally biased region" description="Low complexity" evidence="2">
    <location>
        <begin position="389"/>
        <end position="405"/>
    </location>
</feature>
<proteinExistence type="predicted"/>
<feature type="compositionally biased region" description="Polar residues" evidence="2">
    <location>
        <begin position="582"/>
        <end position="606"/>
    </location>
</feature>
<sequence length="872" mass="94148">MAYSAPSSGRPKVSASQAVRSHILPGTASRDATSAFPGCPMVSVRLTPQALALLKNGSPSTQVTVQFGSTNCLTIDGTKFEFHRISTETQINQVYRRAQSPDASPSATSTFALAGQVTHKMALQMRLDNDYKERLKQKSMVAGRERLARSSVRLDNETARGLDQSAYPVSRSTVTSKRANGRTLRPPVSTIAPSHLSHNHGSGLGSPNSALIPRSSTIGSALSPSSGGGVPLHTRLVQLLALKPYHIDTLVSIVKAKRDLVVQTLPRFATLLPSSLTPSATYFLGSAPTRLNNVSAQKDPAAGMWALCPEGYREVHIYDWSIYSARERETAVKHATAAFDFLKLAPDAPERSKLIPPTKSTNHYSRTFPSSGSAPANHGSPTDSEPGTGLPNHSGSSLSHSSNVPTSRTITHPATPPSSTTLGVSQLQPAGRKRKVSTTAGDGVAEPTSISKQPKVTPKSNIRRTTSGSDKPSLGSTAYPKSTVTPTQPNHSARVSTSAGRSHPIDQRLKHSASADSSTAIQHSQQSSLSIGRPYSDRKSGGPSQPKTGREFPTHPTPATQRAHSAEQPTRSLFGGPVISNHAPSGATNLDYKSSHKASTQDPSISRSHRVSAEGNGPIISSRRKPVSRAAALTQGDSPAQTNGGPLLPSYSPSDGPEAPPYHYASTDTLTSLSSSSSPGTPRHLDSNDLNHHGPVLSPPIPKEDPFYRSPQRDSTTISRVTSKAELHSLCHTFQKRYAEYQKLYQQLNERRPAFEKLSAELRNSVATSREEELRNEIHQLFIQQDGKQVANWAEQYNQLHKELQNMKREIWRAYEEEPWAGRLTHVDNLQSQRGSNVALKMRDRNFGKRDPPPHNRGGKSGQTSAEATVVR</sequence>
<keyword evidence="4" id="KW-1185">Reference proteome</keyword>
<feature type="compositionally biased region" description="Low complexity" evidence="2">
    <location>
        <begin position="666"/>
        <end position="678"/>
    </location>
</feature>
<feature type="compositionally biased region" description="Polar residues" evidence="2">
    <location>
        <begin position="406"/>
        <end position="428"/>
    </location>
</feature>
<feature type="compositionally biased region" description="Polar residues" evidence="2">
    <location>
        <begin position="358"/>
        <end position="385"/>
    </location>
</feature>
<feature type="compositionally biased region" description="Polar residues" evidence="2">
    <location>
        <begin position="448"/>
        <end position="500"/>
    </location>
</feature>
<feature type="compositionally biased region" description="Polar residues" evidence="2">
    <location>
        <begin position="557"/>
        <end position="571"/>
    </location>
</feature>
<feature type="coiled-coil region" evidence="1">
    <location>
        <begin position="790"/>
        <end position="817"/>
    </location>
</feature>
<feature type="compositionally biased region" description="Polar residues" evidence="2">
    <location>
        <begin position="862"/>
        <end position="872"/>
    </location>
</feature>
<dbReference type="OrthoDB" id="2587563at2759"/>
<reference evidence="3" key="1">
    <citation type="submission" date="2022-07" db="EMBL/GenBank/DDBJ databases">
        <title>Phylogenomic reconstructions and comparative analyses of Kickxellomycotina fungi.</title>
        <authorList>
            <person name="Reynolds N.K."/>
            <person name="Stajich J.E."/>
            <person name="Barry K."/>
            <person name="Grigoriev I.V."/>
            <person name="Crous P."/>
            <person name="Smith M.E."/>
        </authorList>
    </citation>
    <scope>NUCLEOTIDE SEQUENCE</scope>
    <source>
        <strain evidence="3">RSA 1196</strain>
    </source>
</reference>
<evidence type="ECO:0000313" key="3">
    <source>
        <dbReference type="EMBL" id="KAJ1967544.1"/>
    </source>
</evidence>
<gene>
    <name evidence="3" type="ORF">IWQ62_001793</name>
</gene>
<evidence type="ECO:0000256" key="2">
    <source>
        <dbReference type="SAM" id="MobiDB-lite"/>
    </source>
</evidence>
<dbReference type="AlphaFoldDB" id="A0A9W8E3F3"/>
<dbReference type="EMBL" id="JANBPY010000320">
    <property type="protein sequence ID" value="KAJ1967544.1"/>
    <property type="molecule type" value="Genomic_DNA"/>
</dbReference>
<evidence type="ECO:0000313" key="4">
    <source>
        <dbReference type="Proteomes" id="UP001150925"/>
    </source>
</evidence>
<accession>A0A9W8E3F3</accession>
<feature type="region of interest" description="Disordered" evidence="2">
    <location>
        <begin position="350"/>
        <end position="713"/>
    </location>
</feature>
<evidence type="ECO:0000256" key="1">
    <source>
        <dbReference type="SAM" id="Coils"/>
    </source>
</evidence>
<feature type="compositionally biased region" description="Basic and acidic residues" evidence="2">
    <location>
        <begin position="841"/>
        <end position="854"/>
    </location>
</feature>
<feature type="compositionally biased region" description="Polar residues" evidence="2">
    <location>
        <begin position="635"/>
        <end position="644"/>
    </location>
</feature>
<protein>
    <submittedName>
        <fullName evidence="3">Uncharacterized protein</fullName>
    </submittedName>
</protein>
<feature type="region of interest" description="Disordered" evidence="2">
    <location>
        <begin position="831"/>
        <end position="872"/>
    </location>
</feature>
<comment type="caution">
    <text evidence="3">The sequence shown here is derived from an EMBL/GenBank/DDBJ whole genome shotgun (WGS) entry which is preliminary data.</text>
</comment>
<feature type="compositionally biased region" description="Basic and acidic residues" evidence="2">
    <location>
        <begin position="683"/>
        <end position="692"/>
    </location>
</feature>